<name>A0A6A4Q9S6_LUPAL</name>
<accession>A0A6A4Q9S6</accession>
<reference evidence="2" key="1">
    <citation type="journal article" date="2020" name="Nat. Commun.">
        <title>Genome sequence of the cluster root forming white lupin.</title>
        <authorList>
            <person name="Hufnagel B."/>
            <person name="Marques A."/>
            <person name="Soriano A."/>
            <person name="Marques L."/>
            <person name="Divol F."/>
            <person name="Doumas P."/>
            <person name="Sallet E."/>
            <person name="Mancinotti D."/>
            <person name="Carrere S."/>
            <person name="Marande W."/>
            <person name="Arribat S."/>
            <person name="Keller J."/>
            <person name="Huneau C."/>
            <person name="Blein T."/>
            <person name="Aime D."/>
            <person name="Laguerre M."/>
            <person name="Taylor J."/>
            <person name="Schubert V."/>
            <person name="Nelson M."/>
            <person name="Geu-Flores F."/>
            <person name="Crespi M."/>
            <person name="Gallardo-Guerrero K."/>
            <person name="Delaux P.-M."/>
            <person name="Salse J."/>
            <person name="Berges H."/>
            <person name="Guyot R."/>
            <person name="Gouzy J."/>
            <person name="Peret B."/>
        </authorList>
    </citation>
    <scope>NUCLEOTIDE SEQUENCE [LARGE SCALE GENOMIC DNA]</scope>
    <source>
        <strain evidence="2">cv. Amiga</strain>
    </source>
</reference>
<dbReference type="OrthoDB" id="1709481at2759"/>
<evidence type="ECO:0000313" key="2">
    <source>
        <dbReference type="Proteomes" id="UP000447434"/>
    </source>
</evidence>
<protein>
    <submittedName>
        <fullName evidence="1">DNA-directed RNA polymerase subunit beta</fullName>
    </submittedName>
</protein>
<organism evidence="1 2">
    <name type="scientific">Lupinus albus</name>
    <name type="common">White lupine</name>
    <name type="synonym">Lupinus termis</name>
    <dbReference type="NCBI Taxonomy" id="3870"/>
    <lineage>
        <taxon>Eukaryota</taxon>
        <taxon>Viridiplantae</taxon>
        <taxon>Streptophyta</taxon>
        <taxon>Embryophyta</taxon>
        <taxon>Tracheophyta</taxon>
        <taxon>Spermatophyta</taxon>
        <taxon>Magnoliopsida</taxon>
        <taxon>eudicotyledons</taxon>
        <taxon>Gunneridae</taxon>
        <taxon>Pentapetalae</taxon>
        <taxon>rosids</taxon>
        <taxon>fabids</taxon>
        <taxon>Fabales</taxon>
        <taxon>Fabaceae</taxon>
        <taxon>Papilionoideae</taxon>
        <taxon>50 kb inversion clade</taxon>
        <taxon>genistoids sensu lato</taxon>
        <taxon>core genistoids</taxon>
        <taxon>Genisteae</taxon>
        <taxon>Lupinus</taxon>
    </lineage>
</organism>
<evidence type="ECO:0000313" key="1">
    <source>
        <dbReference type="EMBL" id="KAE9610975.1"/>
    </source>
</evidence>
<dbReference type="AlphaFoldDB" id="A0A6A4Q9S6"/>
<sequence length="52" mass="6106">MELAKHFIRTNIEPKWMVLCPLHVLPPELRPFIQIDGGKLMSSYINEPLLIY</sequence>
<dbReference type="SUPFAM" id="SSF64484">
    <property type="entry name" value="beta and beta-prime subunits of DNA dependent RNA-polymerase"/>
    <property type="match status" value="1"/>
</dbReference>
<dbReference type="GO" id="GO:0000428">
    <property type="term" value="C:DNA-directed RNA polymerase complex"/>
    <property type="evidence" value="ECO:0007669"/>
    <property type="project" value="UniProtKB-KW"/>
</dbReference>
<keyword evidence="2" id="KW-1185">Reference proteome</keyword>
<gene>
    <name evidence="1" type="ORF">Lalb_Chr07g0192751</name>
</gene>
<dbReference type="Proteomes" id="UP000447434">
    <property type="component" value="Chromosome 7"/>
</dbReference>
<keyword evidence="1" id="KW-0240">DNA-directed RNA polymerase</keyword>
<dbReference type="EMBL" id="WOCE01000007">
    <property type="protein sequence ID" value="KAE9610975.1"/>
    <property type="molecule type" value="Genomic_DNA"/>
</dbReference>
<keyword evidence="1" id="KW-0804">Transcription</keyword>
<comment type="caution">
    <text evidence="1">The sequence shown here is derived from an EMBL/GenBank/DDBJ whole genome shotgun (WGS) entry which is preliminary data.</text>
</comment>
<proteinExistence type="predicted"/>